<accession>A0A9Q8T2F6</accession>
<proteinExistence type="predicted"/>
<organism evidence="1 2">
    <name type="scientific">Colletotrichum lupini</name>
    <dbReference type="NCBI Taxonomy" id="145971"/>
    <lineage>
        <taxon>Eukaryota</taxon>
        <taxon>Fungi</taxon>
        <taxon>Dikarya</taxon>
        <taxon>Ascomycota</taxon>
        <taxon>Pezizomycotina</taxon>
        <taxon>Sordariomycetes</taxon>
        <taxon>Hypocreomycetidae</taxon>
        <taxon>Glomerellales</taxon>
        <taxon>Glomerellaceae</taxon>
        <taxon>Colletotrichum</taxon>
        <taxon>Colletotrichum acutatum species complex</taxon>
    </lineage>
</organism>
<reference evidence="1" key="1">
    <citation type="journal article" date="2021" name="Mol. Plant Microbe Interact.">
        <title>Complete Genome Sequence of the Plant-Pathogenic Fungus Colletotrichum lupini.</title>
        <authorList>
            <person name="Baroncelli R."/>
            <person name="Pensec F."/>
            <person name="Da Lio D."/>
            <person name="Boufleur T."/>
            <person name="Vicente I."/>
            <person name="Sarrocco S."/>
            <person name="Picot A."/>
            <person name="Baraldi E."/>
            <person name="Sukno S."/>
            <person name="Thon M."/>
            <person name="Le Floch G."/>
        </authorList>
    </citation>
    <scope>NUCLEOTIDE SEQUENCE</scope>
    <source>
        <strain evidence="1">IMI 504893</strain>
    </source>
</reference>
<evidence type="ECO:0000313" key="2">
    <source>
        <dbReference type="Proteomes" id="UP000830671"/>
    </source>
</evidence>
<dbReference type="EMBL" id="CP019479">
    <property type="protein sequence ID" value="UQC87565.1"/>
    <property type="molecule type" value="Genomic_DNA"/>
</dbReference>
<sequence>MHQMNHSPYTQAHGWYALARLTQQQAMILCSPEHSWKFIVSISISHSVGNIEGKLQTNHGFCSHDYDNHREPVSLFPATQAVSQVVAIRILSSDSNTVLGVARDTPILEILADSLLCSAEMSVKHTSWSTLRAASQCRLGTTNNASVIVFLLTGTWHATSDPFNGENHSQEF</sequence>
<evidence type="ECO:0000313" key="1">
    <source>
        <dbReference type="EMBL" id="UQC87565.1"/>
    </source>
</evidence>
<protein>
    <submittedName>
        <fullName evidence="1">Uncharacterized protein</fullName>
    </submittedName>
</protein>
<keyword evidence="2" id="KW-1185">Reference proteome</keyword>
<name>A0A9Q8T2F6_9PEZI</name>
<dbReference type="Proteomes" id="UP000830671">
    <property type="component" value="Chromosome 7"/>
</dbReference>
<gene>
    <name evidence="1" type="ORF">CLUP02_13082</name>
</gene>
<dbReference type="KEGG" id="clup:CLUP02_13082"/>
<dbReference type="RefSeq" id="XP_049149174.1">
    <property type="nucleotide sequence ID" value="XM_049292028.1"/>
</dbReference>
<dbReference type="GeneID" id="73347038"/>
<dbReference type="AlphaFoldDB" id="A0A9Q8T2F6"/>